<dbReference type="Proteomes" id="UP000293952">
    <property type="component" value="Unassembled WGS sequence"/>
</dbReference>
<dbReference type="Gene3D" id="2.150.10.10">
    <property type="entry name" value="Serralysin-like metalloprotease, C-terminal"/>
    <property type="match status" value="1"/>
</dbReference>
<evidence type="ECO:0000313" key="2">
    <source>
        <dbReference type="EMBL" id="RYM32791.1"/>
    </source>
</evidence>
<reference evidence="2 3" key="1">
    <citation type="submission" date="2019-02" db="EMBL/GenBank/DDBJ databases">
        <title>Genome sequence of the sea-ice species Brumimicrobium glaciale.</title>
        <authorList>
            <person name="Bowman J.P."/>
        </authorList>
    </citation>
    <scope>NUCLEOTIDE SEQUENCE [LARGE SCALE GENOMIC DNA]</scope>
    <source>
        <strain evidence="2 3">IC156</strain>
    </source>
</reference>
<dbReference type="RefSeq" id="WP_130094129.1">
    <property type="nucleotide sequence ID" value="NZ_SETE01000005.1"/>
</dbReference>
<organism evidence="2 3">
    <name type="scientific">Brumimicrobium glaciale</name>
    <dbReference type="NCBI Taxonomy" id="200475"/>
    <lineage>
        <taxon>Bacteria</taxon>
        <taxon>Pseudomonadati</taxon>
        <taxon>Bacteroidota</taxon>
        <taxon>Flavobacteriia</taxon>
        <taxon>Flavobacteriales</taxon>
        <taxon>Crocinitomicaceae</taxon>
        <taxon>Brumimicrobium</taxon>
    </lineage>
</organism>
<dbReference type="OrthoDB" id="9808953at2"/>
<comment type="caution">
    <text evidence="2">The sequence shown here is derived from an EMBL/GenBank/DDBJ whole genome shotgun (WGS) entry which is preliminary data.</text>
</comment>
<evidence type="ECO:0008006" key="4">
    <source>
        <dbReference type="Google" id="ProtNLM"/>
    </source>
</evidence>
<evidence type="ECO:0000256" key="1">
    <source>
        <dbReference type="SAM" id="SignalP"/>
    </source>
</evidence>
<evidence type="ECO:0000313" key="3">
    <source>
        <dbReference type="Proteomes" id="UP000293952"/>
    </source>
</evidence>
<sequence>MKLIIKSLALCVLAFGVNAQTGNETLGAGSGSSITTGDFNTALGDSSMPNLTSGSHNTAIGWKSGYNLTTSREGVYIGYQAGYSDDDGFDNTMIGFRAGFYNTGSENTFIGNGAGFRNSNGVDNTFIGDEAGSCVTSGSDNTYIGHKAGPGFSTTTLTTATNYIIIPATGSDNTAVGSESGRGLTTGFRNAFFGSDAGRDNTTGFWNTFVGDSAGVDNSSGFKNTFIGQGAGSATEFASNNTFIGYKAGGDNNRTNNSSINNAQRNTYVGTQAGSINREGSDNVGLGTFANFSGLNYSRSIFIGSGGEGFDNTGWYRGFGMVRASDVIVMGYKAQNSGQFGIAIGNNIFQRGIYSVALGQDLITTNEGDYGVSIGAKSYLSDIYSVGVGYNDSIKGKRSIGIGAFSVVSSDSAIAIGANTNVSGSNSVAIGNGATTSQNNSMVLGGSTAANRMSVGIGTSTPNNKASLTLEDADKGFMINKMTTTQRTTFGGTLAASEQGMVVYDTDLNALYSWNGTAWNSNSNTDEQTLALTGTSLQISNGNSINLSGLDTDTQLSEAQVDGFVANNGYLTSFSEVDGSITNEIQDISLTGTNLALTNGSTVDLSGINTNTQLSEAQVDGFVSNNGFLTSFTEVDGSITNEIQDISLTGTDLALTSGSTIDLSGINTDTQLTEAQVDGFVANNGYLTSFSEVDGSITNEIQDISLTGTNLALTNGSTVDLSGINTNTQLSEAQVDGFVSNNGFLTSFTEVDGSITNEIQDISLTGTDLALTSGSTIDLSGINTDTQLTEAQVDGFVANNGYLTSFSEVDGSITNEIQDISLTGTNLALTNGSTVDLSGINTNTQLSEAQVDGFVANNGYLTTFTEVDGSVTNEIQDISLTGTDLALTSGSTIDLSGINTDTQLSEAQVDNFVANNGYLTSFTEVDGSVTNEIQDISLTGTDLALTNGSTIDLSGINTDTQLTEAQVDGFVSNNGFLTSFTEVDGSVTNEIQDISLTGTDLALTSGSTIDLSGINTDTQLTEAQVDGFVANNGFLTSFTEVDGSITNEIQDISLTGTDLALTSGSTIDLSSINTDTQLTEAQVDGFVANNGFLTSFTEVDGSITNEIQDISLTGTDLALTSGSTIDLSSINTDTQLTEAQVDGFVANNGFLTSFTEVDGSITNEIQDISLTGTDLALTSGSTIDLSGINTDTQLTEVQVDNFVANNGYLTTFTEVDGSVTNEIQDISLTGTDLALTSGSTIDLSGINTDTQLTEAQVDGFVSNNGFLTSFTEVDGSVTNEIQDISLTGTDLALTSGSTIDLSGINTDTDEQDLTSATLSGTNLKIEIENGSSVTVDLAPLLQGLQNQINDLQSRVDIIEDCACDGTLGFTDVEIEFEKPILYQNIPNPFNNTSSIKYYIPSWATSANLVVSDGMGKIVSNLPIEEVGDYGSSYVNAEDLNTGIYYYSLYVDQTLADTKKMTIH</sequence>
<dbReference type="SUPFAM" id="SSF101967">
    <property type="entry name" value="Adhesin YadA, collagen-binding domain"/>
    <property type="match status" value="1"/>
</dbReference>
<gene>
    <name evidence="2" type="ORF">ERX46_12060</name>
</gene>
<keyword evidence="3" id="KW-1185">Reference proteome</keyword>
<proteinExistence type="predicted"/>
<feature type="signal peptide" evidence="1">
    <location>
        <begin position="1"/>
        <end position="19"/>
    </location>
</feature>
<dbReference type="EMBL" id="SETE01000005">
    <property type="protein sequence ID" value="RYM32791.1"/>
    <property type="molecule type" value="Genomic_DNA"/>
</dbReference>
<dbReference type="InterPro" id="IPR011049">
    <property type="entry name" value="Serralysin-like_metalloprot_C"/>
</dbReference>
<accession>A0A4Q4KHU5</accession>
<dbReference type="CDD" id="cd12820">
    <property type="entry name" value="LbR_YadA-like"/>
    <property type="match status" value="1"/>
</dbReference>
<name>A0A4Q4KHU5_9FLAO</name>
<keyword evidence="1" id="KW-0732">Signal</keyword>
<protein>
    <recommendedName>
        <fullName evidence="4">Trimeric autotransporter adhesin YadA-like head domain-containing protein</fullName>
    </recommendedName>
</protein>
<feature type="chain" id="PRO_5020358603" description="Trimeric autotransporter adhesin YadA-like head domain-containing protein" evidence="1">
    <location>
        <begin position="20"/>
        <end position="1463"/>
    </location>
</feature>